<evidence type="ECO:0000313" key="4">
    <source>
        <dbReference type="Proteomes" id="UP001162131"/>
    </source>
</evidence>
<proteinExistence type="predicted"/>
<evidence type="ECO:0000313" key="3">
    <source>
        <dbReference type="EMBL" id="CAG9317037.1"/>
    </source>
</evidence>
<dbReference type="InterPro" id="IPR000195">
    <property type="entry name" value="Rab-GAP-TBC_dom"/>
</dbReference>
<dbReference type="InterPro" id="IPR011992">
    <property type="entry name" value="EF-hand-dom_pair"/>
</dbReference>
<evidence type="ECO:0000259" key="2">
    <source>
        <dbReference type="PROSITE" id="PS50086"/>
    </source>
</evidence>
<comment type="caution">
    <text evidence="3">The sequence shown here is derived from an EMBL/GenBank/DDBJ whole genome shotgun (WGS) entry which is preliminary data.</text>
</comment>
<feature type="compositionally biased region" description="Acidic residues" evidence="1">
    <location>
        <begin position="558"/>
        <end position="567"/>
    </location>
</feature>
<dbReference type="SUPFAM" id="SSF47923">
    <property type="entry name" value="Ypt/Rab-GAP domain of gyp1p"/>
    <property type="match status" value="2"/>
</dbReference>
<dbReference type="SUPFAM" id="SSF47473">
    <property type="entry name" value="EF-hand"/>
    <property type="match status" value="1"/>
</dbReference>
<reference evidence="3" key="1">
    <citation type="submission" date="2021-09" db="EMBL/GenBank/DDBJ databases">
        <authorList>
            <consortium name="AG Swart"/>
            <person name="Singh M."/>
            <person name="Singh A."/>
            <person name="Seah K."/>
            <person name="Emmerich C."/>
        </authorList>
    </citation>
    <scope>NUCLEOTIDE SEQUENCE</scope>
    <source>
        <strain evidence="3">ATCC30299</strain>
    </source>
</reference>
<feature type="compositionally biased region" description="Polar residues" evidence="1">
    <location>
        <begin position="543"/>
        <end position="557"/>
    </location>
</feature>
<dbReference type="PANTHER" id="PTHR22957">
    <property type="entry name" value="TBC1 DOMAIN FAMILY MEMBER GTPASE-ACTIVATING PROTEIN"/>
    <property type="match status" value="1"/>
</dbReference>
<dbReference type="Proteomes" id="UP001162131">
    <property type="component" value="Unassembled WGS sequence"/>
</dbReference>
<dbReference type="AlphaFoldDB" id="A0AAU9J5K8"/>
<name>A0AAU9J5K8_9CILI</name>
<feature type="region of interest" description="Disordered" evidence="1">
    <location>
        <begin position="543"/>
        <end position="567"/>
    </location>
</feature>
<gene>
    <name evidence="3" type="ORF">BSTOLATCC_MIC17663</name>
</gene>
<dbReference type="InterPro" id="IPR035969">
    <property type="entry name" value="Rab-GAP_TBC_sf"/>
</dbReference>
<dbReference type="Gene3D" id="1.10.8.270">
    <property type="entry name" value="putative rabgap domain of human tbc1 domain family member 14 like domains"/>
    <property type="match status" value="1"/>
</dbReference>
<protein>
    <recommendedName>
        <fullName evidence="2">Rab-GAP TBC domain-containing protein</fullName>
    </recommendedName>
</protein>
<dbReference type="PROSITE" id="PS50086">
    <property type="entry name" value="TBC_RABGAP"/>
    <property type="match status" value="1"/>
</dbReference>
<dbReference type="GO" id="GO:0005096">
    <property type="term" value="F:GTPase activator activity"/>
    <property type="evidence" value="ECO:0007669"/>
    <property type="project" value="TreeGrafter"/>
</dbReference>
<sequence>MARQQAIKTWPEFLRMQESYETKMTTLRSSILSYVSPRTQRPAVWVALIDPQFASECLHFFHAAKNQKQVTIPTNTAKNIRKESAESYISALSVWKAEEKIQKISTVLSIFAYKRPDIGYHSGMNFLVAILLEVFKLESDIFLMLCHIIEKIYPEDYFIIDNRKLGLHRELRIFAMMAEKLRPKLVATLKAVFHPKNSNTKVDDLTPFVNTIKRIGFSWFSALFVKSILPSDLLRVWDNILIHGFEFAIKFALTILSKYEKFLRTTVKAETKAIGLDASVDTLTVAGNLTRIKLMQKLEKMPIEKMIKKAIAKSTYRIHKRNELITQAENLEKLHLERLYRLRQSKILLRNRGLGFSFTELLDIFHSFDQLNKEFVSREEFLSILKLRQNWISSLSINIFSAFDQYGNDSIELAQIKIGLALLSQCPTDEKLSLCYQAYAKSSSEDLYPVDIFNLICCIEKTLDYRSEYFKTQSSLFYDSLDLTGYSNKVSIADFVRILKTEPASMPIYDFINAVEANEYIQIPEMKIAQMHLEGTFSDIHSPLTSRSDSSHTSEISTYEDDPQNQENDYFEMENPETFEIPSIEINENIGNFEEIKNDAVEEINEDTPNFEKMEEDFDEEKYETIVRAESLAVEKQSEFNVFKENHNKRKIELPEPIVIPKESRPGCSRLCIKDTCELF</sequence>
<organism evidence="3 4">
    <name type="scientific">Blepharisma stoltei</name>
    <dbReference type="NCBI Taxonomy" id="1481888"/>
    <lineage>
        <taxon>Eukaryota</taxon>
        <taxon>Sar</taxon>
        <taxon>Alveolata</taxon>
        <taxon>Ciliophora</taxon>
        <taxon>Postciliodesmatophora</taxon>
        <taxon>Heterotrichea</taxon>
        <taxon>Heterotrichida</taxon>
        <taxon>Blepharismidae</taxon>
        <taxon>Blepharisma</taxon>
    </lineage>
</organism>
<keyword evidence="4" id="KW-1185">Reference proteome</keyword>
<accession>A0AAU9J5K8</accession>
<dbReference type="SMART" id="SM00164">
    <property type="entry name" value="TBC"/>
    <property type="match status" value="1"/>
</dbReference>
<dbReference type="Gene3D" id="1.10.472.80">
    <property type="entry name" value="Ypt/Rab-GAP domain of gyp1p, domain 3"/>
    <property type="match status" value="1"/>
</dbReference>
<dbReference type="Gene3D" id="1.10.238.10">
    <property type="entry name" value="EF-hand"/>
    <property type="match status" value="1"/>
</dbReference>
<evidence type="ECO:0000256" key="1">
    <source>
        <dbReference type="SAM" id="MobiDB-lite"/>
    </source>
</evidence>
<feature type="domain" description="Rab-GAP TBC" evidence="2">
    <location>
        <begin position="35"/>
        <end position="244"/>
    </location>
</feature>
<dbReference type="EMBL" id="CAJZBQ010000017">
    <property type="protein sequence ID" value="CAG9317037.1"/>
    <property type="molecule type" value="Genomic_DNA"/>
</dbReference>
<dbReference type="Pfam" id="PF00566">
    <property type="entry name" value="RabGAP-TBC"/>
    <property type="match status" value="1"/>
</dbReference>